<accession>A0A0K1PRL5</accession>
<keyword evidence="4" id="KW-1185">Reference proteome</keyword>
<gene>
    <name evidence="3" type="ORF">AKJ09_02854</name>
</gene>
<evidence type="ECO:0000256" key="2">
    <source>
        <dbReference type="SAM" id="SignalP"/>
    </source>
</evidence>
<organism evidence="3 4">
    <name type="scientific">Labilithrix luteola</name>
    <dbReference type="NCBI Taxonomy" id="1391654"/>
    <lineage>
        <taxon>Bacteria</taxon>
        <taxon>Pseudomonadati</taxon>
        <taxon>Myxococcota</taxon>
        <taxon>Polyangia</taxon>
        <taxon>Polyangiales</taxon>
        <taxon>Labilitrichaceae</taxon>
        <taxon>Labilithrix</taxon>
    </lineage>
</organism>
<name>A0A0K1PRL5_9BACT</name>
<feature type="chain" id="PRO_5005466459" evidence="2">
    <location>
        <begin position="22"/>
        <end position="43"/>
    </location>
</feature>
<reference evidence="3 4" key="1">
    <citation type="submission" date="2015-08" db="EMBL/GenBank/DDBJ databases">
        <authorList>
            <person name="Babu N.S."/>
            <person name="Beckwith C.J."/>
            <person name="Beseler K.G."/>
            <person name="Brison A."/>
            <person name="Carone J.V."/>
            <person name="Caskin T.P."/>
            <person name="Diamond M."/>
            <person name="Durham M.E."/>
            <person name="Foxe J.M."/>
            <person name="Go M."/>
            <person name="Henderson B.A."/>
            <person name="Jones I.B."/>
            <person name="McGettigan J.A."/>
            <person name="Micheletti S.J."/>
            <person name="Nasrallah M.E."/>
            <person name="Ortiz D."/>
            <person name="Piller C.R."/>
            <person name="Privatt S.R."/>
            <person name="Schneider S.L."/>
            <person name="Sharp S."/>
            <person name="Smith T.C."/>
            <person name="Stanton J.D."/>
            <person name="Ullery H.E."/>
            <person name="Wilson R.J."/>
            <person name="Serrano M.G."/>
            <person name="Buck G."/>
            <person name="Lee V."/>
            <person name="Wang Y."/>
            <person name="Carvalho R."/>
            <person name="Voegtly L."/>
            <person name="Shi R."/>
            <person name="Duckworth R."/>
            <person name="Johnson A."/>
            <person name="Loviza R."/>
            <person name="Walstead R."/>
            <person name="Shah Z."/>
            <person name="Kiflezghi M."/>
            <person name="Wade K."/>
            <person name="Ball S.L."/>
            <person name="Bradley K.W."/>
            <person name="Asai D.J."/>
            <person name="Bowman C.A."/>
            <person name="Russell D.A."/>
            <person name="Pope W.H."/>
            <person name="Jacobs-Sera D."/>
            <person name="Hendrix R.W."/>
            <person name="Hatfull G.F."/>
        </authorList>
    </citation>
    <scope>NUCLEOTIDE SEQUENCE [LARGE SCALE GENOMIC DNA]</scope>
    <source>
        <strain evidence="3 4">DSM 27648</strain>
    </source>
</reference>
<dbReference type="EMBL" id="CP012333">
    <property type="protein sequence ID" value="AKU96190.1"/>
    <property type="molecule type" value="Genomic_DNA"/>
</dbReference>
<keyword evidence="2" id="KW-0732">Signal</keyword>
<evidence type="ECO:0000313" key="4">
    <source>
        <dbReference type="Proteomes" id="UP000064967"/>
    </source>
</evidence>
<feature type="signal peptide" evidence="2">
    <location>
        <begin position="1"/>
        <end position="21"/>
    </location>
</feature>
<feature type="region of interest" description="Disordered" evidence="1">
    <location>
        <begin position="24"/>
        <end position="43"/>
    </location>
</feature>
<sequence length="43" mass="4323">MGKGLVIVLSAVLLLATSALGDCARTSDDQSAGGDTVSMSRVR</sequence>
<proteinExistence type="predicted"/>
<dbReference type="AlphaFoldDB" id="A0A0K1PRL5"/>
<evidence type="ECO:0000256" key="1">
    <source>
        <dbReference type="SAM" id="MobiDB-lite"/>
    </source>
</evidence>
<evidence type="ECO:0000313" key="3">
    <source>
        <dbReference type="EMBL" id="AKU96190.1"/>
    </source>
</evidence>
<dbReference type="RefSeq" id="WP_275936620.1">
    <property type="nucleotide sequence ID" value="NZ_CP012333.1"/>
</dbReference>
<dbReference type="KEGG" id="llu:AKJ09_02854"/>
<protein>
    <submittedName>
        <fullName evidence="3">Uncharacterized protein</fullName>
    </submittedName>
</protein>
<dbReference type="Proteomes" id="UP000064967">
    <property type="component" value="Chromosome"/>
</dbReference>